<keyword evidence="3" id="KW-0547">Nucleotide-binding</keyword>
<evidence type="ECO:0000313" key="6">
    <source>
        <dbReference type="EMBL" id="KSV16311.1"/>
    </source>
</evidence>
<dbReference type="GeneID" id="3229058"/>
<dbReference type="PROSITE" id="PS51880">
    <property type="entry name" value="TGS"/>
    <property type="match status" value="1"/>
</dbReference>
<dbReference type="PANTHER" id="PTHR23305:SF18">
    <property type="entry name" value="OBG-TYPE G DOMAIN-CONTAINING PROTEIN"/>
    <property type="match status" value="1"/>
</dbReference>
<dbReference type="InterPro" id="IPR004095">
    <property type="entry name" value="TGS"/>
</dbReference>
<dbReference type="Gene3D" id="3.10.20.30">
    <property type="match status" value="1"/>
</dbReference>
<keyword evidence="2" id="KW-0479">Metal-binding</keyword>
<evidence type="ECO:0000256" key="2">
    <source>
        <dbReference type="ARBA" id="ARBA00022723"/>
    </source>
</evidence>
<dbReference type="SUPFAM" id="SSF52540">
    <property type="entry name" value="P-loop containing nucleoside triphosphate hydrolases"/>
    <property type="match status" value="1"/>
</dbReference>
<dbReference type="PIRSF" id="PIRSF006641">
    <property type="entry name" value="CHP00092"/>
    <property type="match status" value="1"/>
</dbReference>
<dbReference type="RefSeq" id="WP_010935856.1">
    <property type="nucleotide sequence ID" value="NZ_CP179927.2"/>
</dbReference>
<evidence type="ECO:0000259" key="5">
    <source>
        <dbReference type="PROSITE" id="PS51880"/>
    </source>
</evidence>
<dbReference type="InterPro" id="IPR023192">
    <property type="entry name" value="TGS-like_dom_sf"/>
</dbReference>
<dbReference type="Pfam" id="PF06071">
    <property type="entry name" value="YchF-GTPase_C"/>
    <property type="match status" value="1"/>
</dbReference>
<dbReference type="PRINTS" id="PR00326">
    <property type="entry name" value="GTP1OBG"/>
</dbReference>
<dbReference type="EMBL" id="JGYD01000027">
    <property type="protein sequence ID" value="KSV16311.1"/>
    <property type="molecule type" value="Genomic_DNA"/>
</dbReference>
<protein>
    <submittedName>
        <fullName evidence="6">GTP-binding protein</fullName>
    </submittedName>
</protein>
<dbReference type="PANTHER" id="PTHR23305">
    <property type="entry name" value="OBG GTPASE FAMILY"/>
    <property type="match status" value="1"/>
</dbReference>
<feature type="domain" description="TGS" evidence="5">
    <location>
        <begin position="282"/>
        <end position="365"/>
    </location>
</feature>
<keyword evidence="4" id="KW-0067">ATP-binding</keyword>
<dbReference type="CDD" id="cd04867">
    <property type="entry name" value="TGS_YchF_OLA1"/>
    <property type="match status" value="1"/>
</dbReference>
<dbReference type="PATRIC" id="fig|61435.5.peg.1276"/>
<evidence type="ECO:0000256" key="3">
    <source>
        <dbReference type="ARBA" id="ARBA00022741"/>
    </source>
</evidence>
<dbReference type="InterPro" id="IPR013029">
    <property type="entry name" value="YchF_C"/>
</dbReference>
<evidence type="ECO:0000313" key="7">
    <source>
        <dbReference type="Proteomes" id="UP000053577"/>
    </source>
</evidence>
<dbReference type="InterPro" id="IPR006073">
    <property type="entry name" value="GTP-bd"/>
</dbReference>
<accession>A0A0V8LXT4</accession>
<dbReference type="InterPro" id="IPR012675">
    <property type="entry name" value="Beta-grasp_dom_sf"/>
</dbReference>
<dbReference type="Gene3D" id="1.10.150.300">
    <property type="entry name" value="TGS-like domain"/>
    <property type="match status" value="1"/>
</dbReference>
<dbReference type="OrthoDB" id="9807318at2"/>
<dbReference type="GO" id="GO:0046872">
    <property type="term" value="F:metal ion binding"/>
    <property type="evidence" value="ECO:0007669"/>
    <property type="project" value="UniProtKB-KW"/>
</dbReference>
<dbReference type="FunFam" id="3.10.20.30:FF:000001">
    <property type="entry name" value="Ribosome-binding ATPase YchF"/>
    <property type="match status" value="1"/>
</dbReference>
<sequence length="367" mass="40173">MAVTIGIIGLAKSGRTTIFNAATRSNAATGSYSQSSSANVGIVKVPDARLTPLEEMFHPKKLTPAEIKYFDVGASLKGGTKDSSFSGELLTQLQNVDALLNVIRAFEDTAIPLPAGGLNAERDLTTMNAELIFSDLTIIEKRLNRIGSQMKGAKPPERAALEREKELMARIKEAMEKDIPARDIELDEEEAKILSGYQFLSSKPVLMVINIGEDDLPKAAEMEAELNGRYGGKNYRVIVMCGKLEAELINMDEAEAAEFRSSYGLKETGLDRTIRASYELLDLISFFTVGPDEVRAWTITRGTIAQKAAGKIHSDIERGFIRAEIVHVNDLLAAGSLAEVRKRGQLRLEGKTYLVQDGDTANFLFNV</sequence>
<dbReference type="Proteomes" id="UP000053577">
    <property type="component" value="Unassembled WGS sequence"/>
</dbReference>
<name>A0A0V8LXT4_9CHLR</name>
<proteinExistence type="predicted"/>
<comment type="cofactor">
    <cofactor evidence="1">
        <name>Mg(2+)</name>
        <dbReference type="ChEBI" id="CHEBI:18420"/>
    </cofactor>
</comment>
<dbReference type="AlphaFoldDB" id="A0A0V8LXT4"/>
<dbReference type="NCBIfam" id="TIGR00092">
    <property type="entry name" value="redox-regulated ATPase YchF"/>
    <property type="match status" value="1"/>
</dbReference>
<reference evidence="6 7" key="1">
    <citation type="journal article" date="2015" name="Sci. Rep.">
        <title>A comparative genomics and reductive dehalogenase gene transcription study of two chloroethene-respiring bacteria, Dehalococcoides mccartyi strains MB and 11a.</title>
        <authorList>
            <person name="Low A."/>
            <person name="Shen Z."/>
            <person name="Cheng D."/>
            <person name="Rogers M.J."/>
            <person name="Lee P.K."/>
            <person name="He J."/>
        </authorList>
    </citation>
    <scope>NUCLEOTIDE SEQUENCE [LARGE SCALE GENOMIC DNA]</scope>
    <source>
        <strain evidence="6 7">MB</strain>
    </source>
</reference>
<dbReference type="GO" id="GO:0016887">
    <property type="term" value="F:ATP hydrolysis activity"/>
    <property type="evidence" value="ECO:0007669"/>
    <property type="project" value="InterPro"/>
</dbReference>
<dbReference type="GO" id="GO:0005525">
    <property type="term" value="F:GTP binding"/>
    <property type="evidence" value="ECO:0007669"/>
    <property type="project" value="InterPro"/>
</dbReference>
<comment type="caution">
    <text evidence="6">The sequence shown here is derived from an EMBL/GenBank/DDBJ whole genome shotgun (WGS) entry which is preliminary data.</text>
</comment>
<organism evidence="6 7">
    <name type="scientific">Dehalococcoides mccartyi</name>
    <dbReference type="NCBI Taxonomy" id="61435"/>
    <lineage>
        <taxon>Bacteria</taxon>
        <taxon>Bacillati</taxon>
        <taxon>Chloroflexota</taxon>
        <taxon>Dehalococcoidia</taxon>
        <taxon>Dehalococcoidales</taxon>
        <taxon>Dehalococcoidaceae</taxon>
        <taxon>Dehalococcoides</taxon>
    </lineage>
</organism>
<gene>
    <name evidence="6" type="ORF">DA01_06470</name>
</gene>
<dbReference type="InterPro" id="IPR004396">
    <property type="entry name" value="ATPase_YchF/OLA1"/>
</dbReference>
<dbReference type="SUPFAM" id="SSF81271">
    <property type="entry name" value="TGS-like"/>
    <property type="match status" value="1"/>
</dbReference>
<dbReference type="GO" id="GO:0005737">
    <property type="term" value="C:cytoplasm"/>
    <property type="evidence" value="ECO:0007669"/>
    <property type="project" value="TreeGrafter"/>
</dbReference>
<evidence type="ECO:0000256" key="1">
    <source>
        <dbReference type="ARBA" id="ARBA00001946"/>
    </source>
</evidence>
<evidence type="ECO:0000256" key="4">
    <source>
        <dbReference type="ARBA" id="ARBA00022840"/>
    </source>
</evidence>
<dbReference type="InterPro" id="IPR012676">
    <property type="entry name" value="TGS-like"/>
</dbReference>
<dbReference type="eggNOG" id="COG0012">
    <property type="taxonomic scope" value="Bacteria"/>
</dbReference>
<dbReference type="InterPro" id="IPR027417">
    <property type="entry name" value="P-loop_NTPase"/>
</dbReference>
<dbReference type="Gene3D" id="3.40.50.300">
    <property type="entry name" value="P-loop containing nucleotide triphosphate hydrolases"/>
    <property type="match status" value="1"/>
</dbReference>
<dbReference type="GO" id="GO:0005524">
    <property type="term" value="F:ATP binding"/>
    <property type="evidence" value="ECO:0007669"/>
    <property type="project" value="UniProtKB-KW"/>
</dbReference>